<feature type="transmembrane region" description="Helical" evidence="1">
    <location>
        <begin position="24"/>
        <end position="45"/>
    </location>
</feature>
<accession>A0AA39KGK3</accession>
<evidence type="ECO:0000313" key="3">
    <source>
        <dbReference type="Proteomes" id="UP001175211"/>
    </source>
</evidence>
<keyword evidence="3" id="KW-1185">Reference proteome</keyword>
<dbReference type="GeneID" id="85356693"/>
<organism evidence="2 3">
    <name type="scientific">Armillaria tabescens</name>
    <name type="common">Ringless honey mushroom</name>
    <name type="synonym">Agaricus tabescens</name>
    <dbReference type="NCBI Taxonomy" id="1929756"/>
    <lineage>
        <taxon>Eukaryota</taxon>
        <taxon>Fungi</taxon>
        <taxon>Dikarya</taxon>
        <taxon>Basidiomycota</taxon>
        <taxon>Agaricomycotina</taxon>
        <taxon>Agaricomycetes</taxon>
        <taxon>Agaricomycetidae</taxon>
        <taxon>Agaricales</taxon>
        <taxon>Marasmiineae</taxon>
        <taxon>Physalacriaceae</taxon>
        <taxon>Desarmillaria</taxon>
    </lineage>
</organism>
<comment type="caution">
    <text evidence="2">The sequence shown here is derived from an EMBL/GenBank/DDBJ whole genome shotgun (WGS) entry which is preliminary data.</text>
</comment>
<evidence type="ECO:0000256" key="1">
    <source>
        <dbReference type="SAM" id="Phobius"/>
    </source>
</evidence>
<sequence length="79" mass="8884">MYSSPSYLGIDDHPKQHPINCSRIVFSFVYSFGSTLPSPIVTSLLHKFPSLLNAVSSCYLSFPSLCFSIFFFFALTYNS</sequence>
<keyword evidence="1" id="KW-0812">Transmembrane</keyword>
<name>A0AA39KGK3_ARMTA</name>
<keyword evidence="1" id="KW-0472">Membrane</keyword>
<dbReference type="EMBL" id="JAUEPS010000017">
    <property type="protein sequence ID" value="KAK0458413.1"/>
    <property type="molecule type" value="Genomic_DNA"/>
</dbReference>
<evidence type="ECO:0000313" key="2">
    <source>
        <dbReference type="EMBL" id="KAK0458413.1"/>
    </source>
</evidence>
<proteinExistence type="predicted"/>
<gene>
    <name evidence="2" type="ORF">EV420DRAFT_1542118</name>
</gene>
<dbReference type="AlphaFoldDB" id="A0AA39KGK3"/>
<feature type="transmembrane region" description="Helical" evidence="1">
    <location>
        <begin position="57"/>
        <end position="77"/>
    </location>
</feature>
<keyword evidence="1" id="KW-1133">Transmembrane helix</keyword>
<reference evidence="2" key="1">
    <citation type="submission" date="2023-06" db="EMBL/GenBank/DDBJ databases">
        <authorList>
            <consortium name="Lawrence Berkeley National Laboratory"/>
            <person name="Ahrendt S."/>
            <person name="Sahu N."/>
            <person name="Indic B."/>
            <person name="Wong-Bajracharya J."/>
            <person name="Merenyi Z."/>
            <person name="Ke H.-M."/>
            <person name="Monk M."/>
            <person name="Kocsube S."/>
            <person name="Drula E."/>
            <person name="Lipzen A."/>
            <person name="Balint B."/>
            <person name="Henrissat B."/>
            <person name="Andreopoulos B."/>
            <person name="Martin F.M."/>
            <person name="Harder C.B."/>
            <person name="Rigling D."/>
            <person name="Ford K.L."/>
            <person name="Foster G.D."/>
            <person name="Pangilinan J."/>
            <person name="Papanicolaou A."/>
            <person name="Barry K."/>
            <person name="LaButti K."/>
            <person name="Viragh M."/>
            <person name="Koriabine M."/>
            <person name="Yan M."/>
            <person name="Riley R."/>
            <person name="Champramary S."/>
            <person name="Plett K.L."/>
            <person name="Tsai I.J."/>
            <person name="Slot J."/>
            <person name="Sipos G."/>
            <person name="Plett J."/>
            <person name="Nagy L.G."/>
            <person name="Grigoriev I.V."/>
        </authorList>
    </citation>
    <scope>NUCLEOTIDE SEQUENCE</scope>
    <source>
        <strain evidence="2">CCBAS 213</strain>
    </source>
</reference>
<dbReference type="Proteomes" id="UP001175211">
    <property type="component" value="Unassembled WGS sequence"/>
</dbReference>
<protein>
    <submittedName>
        <fullName evidence="2">Uncharacterized protein</fullName>
    </submittedName>
</protein>
<dbReference type="RefSeq" id="XP_060330683.1">
    <property type="nucleotide sequence ID" value="XM_060473145.1"/>
</dbReference>